<dbReference type="AlphaFoldDB" id="A0A0W0EUQ7"/>
<evidence type="ECO:0000256" key="4">
    <source>
        <dbReference type="SAM" id="MobiDB-lite"/>
    </source>
</evidence>
<dbReference type="eggNOG" id="KOG0381">
    <property type="taxonomic scope" value="Eukaryota"/>
</dbReference>
<dbReference type="InterPro" id="IPR009071">
    <property type="entry name" value="HMG_box_dom"/>
</dbReference>
<feature type="DNA-binding region" description="HMG box" evidence="3">
    <location>
        <begin position="78"/>
        <end position="146"/>
    </location>
</feature>
<feature type="compositionally biased region" description="Basic and acidic residues" evidence="4">
    <location>
        <begin position="158"/>
        <end position="171"/>
    </location>
</feature>
<evidence type="ECO:0000256" key="3">
    <source>
        <dbReference type="PROSITE-ProRule" id="PRU00267"/>
    </source>
</evidence>
<feature type="region of interest" description="Disordered" evidence="4">
    <location>
        <begin position="39"/>
        <end position="86"/>
    </location>
</feature>
<dbReference type="PROSITE" id="PS50118">
    <property type="entry name" value="HMG_BOX_2"/>
    <property type="match status" value="1"/>
</dbReference>
<dbReference type="GO" id="GO:0010468">
    <property type="term" value="P:regulation of gene expression"/>
    <property type="evidence" value="ECO:0007669"/>
    <property type="project" value="TreeGrafter"/>
</dbReference>
<dbReference type="SMART" id="SM00398">
    <property type="entry name" value="HMG"/>
    <property type="match status" value="1"/>
</dbReference>
<organism evidence="6 7">
    <name type="scientific">Moniliophthora roreri</name>
    <name type="common">Frosty pod rot fungus</name>
    <name type="synonym">Monilia roreri</name>
    <dbReference type="NCBI Taxonomy" id="221103"/>
    <lineage>
        <taxon>Eukaryota</taxon>
        <taxon>Fungi</taxon>
        <taxon>Dikarya</taxon>
        <taxon>Basidiomycota</taxon>
        <taxon>Agaricomycotina</taxon>
        <taxon>Agaricomycetes</taxon>
        <taxon>Agaricomycetidae</taxon>
        <taxon>Agaricales</taxon>
        <taxon>Marasmiineae</taxon>
        <taxon>Marasmiaceae</taxon>
        <taxon>Moniliophthora</taxon>
    </lineage>
</organism>
<name>A0A0W0EUQ7_MONRR</name>
<evidence type="ECO:0000313" key="6">
    <source>
        <dbReference type="EMBL" id="KTB27771.1"/>
    </source>
</evidence>
<dbReference type="EMBL" id="LATX01002520">
    <property type="protein sequence ID" value="KTB27771.1"/>
    <property type="molecule type" value="Genomic_DNA"/>
</dbReference>
<feature type="compositionally biased region" description="Basic and acidic residues" evidence="4">
    <location>
        <begin position="58"/>
        <end position="77"/>
    </location>
</feature>
<keyword evidence="1 3" id="KW-0238">DNA-binding</keyword>
<feature type="region of interest" description="Disordered" evidence="4">
    <location>
        <begin position="141"/>
        <end position="264"/>
    </location>
</feature>
<evidence type="ECO:0000313" key="7">
    <source>
        <dbReference type="Proteomes" id="UP000054988"/>
    </source>
</evidence>
<feature type="compositionally biased region" description="Acidic residues" evidence="4">
    <location>
        <begin position="208"/>
        <end position="244"/>
    </location>
</feature>
<proteinExistence type="predicted"/>
<reference evidence="6 7" key="1">
    <citation type="submission" date="2015-12" db="EMBL/GenBank/DDBJ databases">
        <title>Draft genome sequence of Moniliophthora roreri, the causal agent of frosty pod rot of cacao.</title>
        <authorList>
            <person name="Aime M.C."/>
            <person name="Diaz-Valderrama J.R."/>
            <person name="Kijpornyongpan T."/>
            <person name="Phillips-Mora W."/>
        </authorList>
    </citation>
    <scope>NUCLEOTIDE SEQUENCE [LARGE SCALE GENOMIC DNA]</scope>
    <source>
        <strain evidence="6 7">MCA 2952</strain>
    </source>
</reference>
<evidence type="ECO:0000256" key="2">
    <source>
        <dbReference type="ARBA" id="ARBA00023242"/>
    </source>
</evidence>
<dbReference type="PANTHER" id="PTHR46040:SF3">
    <property type="entry name" value="HIGH MOBILITY GROUP PROTEIN 2"/>
    <property type="match status" value="1"/>
</dbReference>
<dbReference type="GO" id="GO:0005634">
    <property type="term" value="C:nucleus"/>
    <property type="evidence" value="ECO:0007669"/>
    <property type="project" value="UniProtKB-UniRule"/>
</dbReference>
<dbReference type="SUPFAM" id="SSF47095">
    <property type="entry name" value="HMG-box"/>
    <property type="match status" value="1"/>
</dbReference>
<evidence type="ECO:0000256" key="1">
    <source>
        <dbReference type="ARBA" id="ARBA00023125"/>
    </source>
</evidence>
<gene>
    <name evidence="6" type="ORF">WG66_19691</name>
</gene>
<accession>A0A0W0EUQ7</accession>
<feature type="domain" description="HMG box" evidence="5">
    <location>
        <begin position="78"/>
        <end position="146"/>
    </location>
</feature>
<keyword evidence="2 3" id="KW-0539">Nucleus</keyword>
<dbReference type="Proteomes" id="UP000054988">
    <property type="component" value="Unassembled WGS sequence"/>
</dbReference>
<dbReference type="PANTHER" id="PTHR46040">
    <property type="entry name" value="HIGH MOBILITY GROUP PROTEIN 2"/>
    <property type="match status" value="1"/>
</dbReference>
<dbReference type="InterPro" id="IPR036910">
    <property type="entry name" value="HMG_box_dom_sf"/>
</dbReference>
<protein>
    <recommendedName>
        <fullName evidence="5">HMG box domain-containing protein</fullName>
    </recommendedName>
</protein>
<sequence>MADDVVALARANYEKALHDVADAMRNCAEMAEHFAAVLSDPDATHSNGNNLKRKKGKGKDGVEDEGGKRKRTKDPNAPKRPASSYIIYQNEVRQTIKEQHPNLSPAEIRTLISQEWAKMSEEEKEYYRKNAQIAKDKYTAEKAAYAARSPEEVAAAEAKAKASRDEKEEAKRKKRPQKHKSAEKVESPAHSSPEPESAPAKATSSVPDSEESASESGSEEEEEEEEDEVDADADEEDEEEEEEAPPTKKQKVEKPTSKAKKSRT</sequence>
<comment type="caution">
    <text evidence="6">The sequence shown here is derived from an EMBL/GenBank/DDBJ whole genome shotgun (WGS) entry which is preliminary data.</text>
</comment>
<dbReference type="Pfam" id="PF00505">
    <property type="entry name" value="HMG_box"/>
    <property type="match status" value="1"/>
</dbReference>
<evidence type="ECO:0000259" key="5">
    <source>
        <dbReference type="PROSITE" id="PS50118"/>
    </source>
</evidence>
<dbReference type="GO" id="GO:0003677">
    <property type="term" value="F:DNA binding"/>
    <property type="evidence" value="ECO:0007669"/>
    <property type="project" value="UniProtKB-UniRule"/>
</dbReference>
<dbReference type="InterPro" id="IPR051965">
    <property type="entry name" value="ChromReg_NeuronalGeneExpr"/>
</dbReference>
<feature type="compositionally biased region" description="Low complexity" evidence="4">
    <location>
        <begin position="188"/>
        <end position="205"/>
    </location>
</feature>
<dbReference type="Gene3D" id="1.10.30.10">
    <property type="entry name" value="High mobility group box domain"/>
    <property type="match status" value="1"/>
</dbReference>